<dbReference type="EMBL" id="BNJK01000002">
    <property type="protein sequence ID" value="GHO98537.1"/>
    <property type="molecule type" value="Genomic_DNA"/>
</dbReference>
<dbReference type="Proteomes" id="UP000597444">
    <property type="component" value="Unassembled WGS sequence"/>
</dbReference>
<reference evidence="2" key="1">
    <citation type="submission" date="2020-10" db="EMBL/GenBank/DDBJ databases">
        <title>Taxonomic study of unclassified bacteria belonging to the class Ktedonobacteria.</title>
        <authorList>
            <person name="Yabe S."/>
            <person name="Wang C.M."/>
            <person name="Zheng Y."/>
            <person name="Sakai Y."/>
            <person name="Cavaletti L."/>
            <person name="Monciardini P."/>
            <person name="Donadio S."/>
        </authorList>
    </citation>
    <scope>NUCLEOTIDE SEQUENCE</scope>
    <source>
        <strain evidence="2">ID150040</strain>
    </source>
</reference>
<accession>A0A8J3N8S3</accession>
<dbReference type="GO" id="GO:0007165">
    <property type="term" value="P:signal transduction"/>
    <property type="evidence" value="ECO:0007669"/>
    <property type="project" value="InterPro"/>
</dbReference>
<feature type="domain" description="TIR" evidence="1">
    <location>
        <begin position="278"/>
        <end position="372"/>
    </location>
</feature>
<proteinExistence type="predicted"/>
<evidence type="ECO:0000313" key="2">
    <source>
        <dbReference type="EMBL" id="GHO98537.1"/>
    </source>
</evidence>
<dbReference type="RefSeq" id="WP_220209261.1">
    <property type="nucleotide sequence ID" value="NZ_BNJK01000002.1"/>
</dbReference>
<gene>
    <name evidence="2" type="ORF">KSF_085850</name>
</gene>
<evidence type="ECO:0000259" key="1">
    <source>
        <dbReference type="Pfam" id="PF13676"/>
    </source>
</evidence>
<keyword evidence="3" id="KW-1185">Reference proteome</keyword>
<dbReference type="Pfam" id="PF13676">
    <property type="entry name" value="TIR_2"/>
    <property type="match status" value="1"/>
</dbReference>
<protein>
    <recommendedName>
        <fullName evidence="1">TIR domain-containing protein</fullName>
    </recommendedName>
</protein>
<comment type="caution">
    <text evidence="2">The sequence shown here is derived from an EMBL/GenBank/DDBJ whole genome shotgun (WGS) entry which is preliminary data.</text>
</comment>
<dbReference type="InterPro" id="IPR035897">
    <property type="entry name" value="Toll_tir_struct_dom_sf"/>
</dbReference>
<dbReference type="Gene3D" id="3.40.50.10140">
    <property type="entry name" value="Toll/interleukin-1 receptor homology (TIR) domain"/>
    <property type="match status" value="1"/>
</dbReference>
<sequence length="422" mass="48436">MLSFNKDIETIIALWPSPGEIDTRDENDNAYLGGLTVYYRSLDELEMDLYRTTVFNGWNREEDSDGDSPPTIAEILIWIGSSGLLSGAAVALYKVLSSWTKKVNGRRIKVKFHGFEIETTQLTEEQFVKLFQNLLELDEKMRELVFTKNMIERTALRKELLEKELSGYSVENEESLSVHKQKSHLWGLQNEVGEEIKQKLFALGEGLTVNLEDTFSDKDELPAQMSLLSEQATNIRQDQKDAASYQQEMVTKHESEQHLINVSGKTKHFVYIYLSSAFTPEDEALLNDLEKQLSMLKRQTDVYLWDRHHIVPGTEREQGASTYINQAHLILLLLSPDFFASNECYKEMELAIKRSDIGKARVIPILMRYSAGWQDTPIGKLEPLPSDREPISDRADREKAMHDIAEHIHHAVKTIRQSASEW</sequence>
<evidence type="ECO:0000313" key="3">
    <source>
        <dbReference type="Proteomes" id="UP000597444"/>
    </source>
</evidence>
<dbReference type="AlphaFoldDB" id="A0A8J3N8S3"/>
<dbReference type="InterPro" id="IPR000157">
    <property type="entry name" value="TIR_dom"/>
</dbReference>
<organism evidence="2 3">
    <name type="scientific">Reticulibacter mediterranei</name>
    <dbReference type="NCBI Taxonomy" id="2778369"/>
    <lineage>
        <taxon>Bacteria</taxon>
        <taxon>Bacillati</taxon>
        <taxon>Chloroflexota</taxon>
        <taxon>Ktedonobacteria</taxon>
        <taxon>Ktedonobacterales</taxon>
        <taxon>Reticulibacteraceae</taxon>
        <taxon>Reticulibacter</taxon>
    </lineage>
</organism>
<name>A0A8J3N8S3_9CHLR</name>
<dbReference type="SUPFAM" id="SSF52200">
    <property type="entry name" value="Toll/Interleukin receptor TIR domain"/>
    <property type="match status" value="1"/>
</dbReference>